<gene>
    <name evidence="1" type="ORF">METZ01_LOCUS348883</name>
</gene>
<sequence length="225" mass="26246">MGIFNYFKRKKEKNEIADNLFKEVFPRDKNEITEDVSKLSNLLNHNYILSKLEILYVQAAAYFHITKDKTEKNIVRYIMKNDNNFSEGDAKKMYKFLVTRSLQKNLGTKDKKLIDSFSKGVFGGDVGYDLDEIPDSYGEFGLDVTNPIPVKGIISNEVYLKRLITAQEKNIQWEREGSTEAENIENKIDIYKIYDSDKNFICKLFISPYHKRISNRIPKGFLLKN</sequence>
<dbReference type="AlphaFoldDB" id="A0A382RE87"/>
<dbReference type="EMBL" id="UINC01121110">
    <property type="protein sequence ID" value="SVC96029.1"/>
    <property type="molecule type" value="Genomic_DNA"/>
</dbReference>
<organism evidence="1">
    <name type="scientific">marine metagenome</name>
    <dbReference type="NCBI Taxonomy" id="408172"/>
    <lineage>
        <taxon>unclassified sequences</taxon>
        <taxon>metagenomes</taxon>
        <taxon>ecological metagenomes</taxon>
    </lineage>
</organism>
<protein>
    <submittedName>
        <fullName evidence="1">Uncharacterized protein</fullName>
    </submittedName>
</protein>
<proteinExistence type="predicted"/>
<evidence type="ECO:0000313" key="1">
    <source>
        <dbReference type="EMBL" id="SVC96029.1"/>
    </source>
</evidence>
<accession>A0A382RE87</accession>
<name>A0A382RE87_9ZZZZ</name>
<reference evidence="1" key="1">
    <citation type="submission" date="2018-05" db="EMBL/GenBank/DDBJ databases">
        <authorList>
            <person name="Lanie J.A."/>
            <person name="Ng W.-L."/>
            <person name="Kazmierczak K.M."/>
            <person name="Andrzejewski T.M."/>
            <person name="Davidsen T.M."/>
            <person name="Wayne K.J."/>
            <person name="Tettelin H."/>
            <person name="Glass J.I."/>
            <person name="Rusch D."/>
            <person name="Podicherti R."/>
            <person name="Tsui H.-C.T."/>
            <person name="Winkler M.E."/>
        </authorList>
    </citation>
    <scope>NUCLEOTIDE SEQUENCE</scope>
</reference>